<dbReference type="AlphaFoldDB" id="A0A366MAL6"/>
<organism evidence="1 2">
    <name type="scientific">Candidatus Methanobinarius endosymbioticus</name>
    <dbReference type="NCBI Taxonomy" id="2006182"/>
    <lineage>
        <taxon>Archaea</taxon>
        <taxon>Methanobacteriati</taxon>
        <taxon>Methanobacteriota</taxon>
        <taxon>Methanomada group</taxon>
        <taxon>Methanobacteria</taxon>
        <taxon>Methanobacteriales</taxon>
        <taxon>Methanobacteriaceae</taxon>
        <taxon>Candidatus Methanobinarius</taxon>
    </lineage>
</organism>
<reference evidence="1 2" key="1">
    <citation type="submission" date="2018-06" db="EMBL/GenBank/DDBJ databases">
        <title>Genomic insight into two independent archaeal endosymbiosis events.</title>
        <authorList>
            <person name="Lind A.E."/>
            <person name="Lewis W.H."/>
            <person name="Spang A."/>
            <person name="Guy L."/>
            <person name="Embley M.T."/>
            <person name="Ettema T.J.G."/>
        </authorList>
    </citation>
    <scope>NUCLEOTIDE SEQUENCE [LARGE SCALE GENOMIC DNA]</scope>
    <source>
        <strain evidence="1">NOE</strain>
    </source>
</reference>
<gene>
    <name evidence="1" type="ORF">ALNOE001_17050</name>
</gene>
<comment type="caution">
    <text evidence="1">The sequence shown here is derived from an EMBL/GenBank/DDBJ whole genome shotgun (WGS) entry which is preliminary data.</text>
</comment>
<dbReference type="EMBL" id="NIZT01000057">
    <property type="protein sequence ID" value="RBQ22644.1"/>
    <property type="molecule type" value="Genomic_DNA"/>
</dbReference>
<sequence length="54" mass="6449">MIINRIKSKNKRIFDPLDDFLFSQYMAKTDCEKQLMGLINAIVKENNEESYTKY</sequence>
<evidence type="ECO:0000313" key="1">
    <source>
        <dbReference type="EMBL" id="RBQ22644.1"/>
    </source>
</evidence>
<protein>
    <submittedName>
        <fullName evidence="1">Uncharacterized protein</fullName>
    </submittedName>
</protein>
<evidence type="ECO:0000313" key="2">
    <source>
        <dbReference type="Proteomes" id="UP000253099"/>
    </source>
</evidence>
<keyword evidence="2" id="KW-1185">Reference proteome</keyword>
<accession>A0A366MAL6</accession>
<dbReference type="Proteomes" id="UP000253099">
    <property type="component" value="Unassembled WGS sequence"/>
</dbReference>
<name>A0A366MAL6_9EURY</name>
<proteinExistence type="predicted"/>